<evidence type="ECO:0000256" key="2">
    <source>
        <dbReference type="ARBA" id="ARBA00022552"/>
    </source>
</evidence>
<evidence type="ECO:0000256" key="1">
    <source>
        <dbReference type="ARBA" id="ARBA00022490"/>
    </source>
</evidence>
<evidence type="ECO:0000256" key="3">
    <source>
        <dbReference type="ARBA" id="ARBA00022603"/>
    </source>
</evidence>
<dbReference type="InterPro" id="IPR029063">
    <property type="entry name" value="SAM-dependent_MTases_sf"/>
</dbReference>
<evidence type="ECO:0000313" key="8">
    <source>
        <dbReference type="EMBL" id="MBB4959134.1"/>
    </source>
</evidence>
<keyword evidence="1 6" id="KW-0963">Cytoplasm</keyword>
<gene>
    <name evidence="6" type="primary">rsmG</name>
    <name evidence="8" type="ORF">FHR38_002867</name>
</gene>
<evidence type="ECO:0000256" key="4">
    <source>
        <dbReference type="ARBA" id="ARBA00022679"/>
    </source>
</evidence>
<dbReference type="EMBL" id="JACHJW010000001">
    <property type="protein sequence ID" value="MBB4959134.1"/>
    <property type="molecule type" value="Genomic_DNA"/>
</dbReference>
<dbReference type="GO" id="GO:0005829">
    <property type="term" value="C:cytosol"/>
    <property type="evidence" value="ECO:0007669"/>
    <property type="project" value="TreeGrafter"/>
</dbReference>
<keyword evidence="2 6" id="KW-0698">rRNA processing</keyword>
<feature type="region of interest" description="Disordered" evidence="7">
    <location>
        <begin position="248"/>
        <end position="296"/>
    </location>
</feature>
<evidence type="ECO:0000256" key="7">
    <source>
        <dbReference type="SAM" id="MobiDB-lite"/>
    </source>
</evidence>
<comment type="subcellular location">
    <subcellularLocation>
        <location evidence="6">Cytoplasm</location>
    </subcellularLocation>
</comment>
<dbReference type="EC" id="2.1.1.-" evidence="6"/>
<feature type="binding site" evidence="6">
    <location>
        <begin position="151"/>
        <end position="152"/>
    </location>
    <ligand>
        <name>S-adenosyl-L-methionine</name>
        <dbReference type="ChEBI" id="CHEBI:59789"/>
    </ligand>
</feature>
<keyword evidence="3 6" id="KW-0489">Methyltransferase</keyword>
<dbReference type="PANTHER" id="PTHR31760">
    <property type="entry name" value="S-ADENOSYL-L-METHIONINE-DEPENDENT METHYLTRANSFERASES SUPERFAMILY PROTEIN"/>
    <property type="match status" value="1"/>
</dbReference>
<reference evidence="8 9" key="1">
    <citation type="submission" date="2020-08" db="EMBL/GenBank/DDBJ databases">
        <title>Sequencing the genomes of 1000 actinobacteria strains.</title>
        <authorList>
            <person name="Klenk H.-P."/>
        </authorList>
    </citation>
    <scope>NUCLEOTIDE SEQUENCE [LARGE SCALE GENOMIC DNA]</scope>
    <source>
        <strain evidence="8 9">DSM 45886</strain>
    </source>
</reference>
<dbReference type="NCBIfam" id="TIGR00138">
    <property type="entry name" value="rsmG_gidB"/>
    <property type="match status" value="1"/>
</dbReference>
<keyword evidence="5 6" id="KW-0949">S-adenosyl-L-methionine</keyword>
<dbReference type="CDD" id="cd02440">
    <property type="entry name" value="AdoMet_MTases"/>
    <property type="match status" value="1"/>
</dbReference>
<feature type="binding site" evidence="6">
    <location>
        <position position="104"/>
    </location>
    <ligand>
        <name>S-adenosyl-L-methionine</name>
        <dbReference type="ChEBI" id="CHEBI:59789"/>
    </ligand>
</feature>
<dbReference type="HAMAP" id="MF_00074">
    <property type="entry name" value="16SrRNA_methyltr_G"/>
    <property type="match status" value="1"/>
</dbReference>
<keyword evidence="9" id="KW-1185">Reference proteome</keyword>
<dbReference type="Proteomes" id="UP000578819">
    <property type="component" value="Unassembled WGS sequence"/>
</dbReference>
<dbReference type="PANTHER" id="PTHR31760:SF0">
    <property type="entry name" value="S-ADENOSYL-L-METHIONINE-DEPENDENT METHYLTRANSFERASES SUPERFAMILY PROTEIN"/>
    <property type="match status" value="1"/>
</dbReference>
<dbReference type="Pfam" id="PF02527">
    <property type="entry name" value="GidB"/>
    <property type="match status" value="1"/>
</dbReference>
<comment type="caution">
    <text evidence="6">Lacks conserved residue(s) required for the propagation of feature annotation.</text>
</comment>
<dbReference type="AlphaFoldDB" id="A0A7W7WPV4"/>
<evidence type="ECO:0000256" key="5">
    <source>
        <dbReference type="ARBA" id="ARBA00022691"/>
    </source>
</evidence>
<dbReference type="GO" id="GO:0070043">
    <property type="term" value="F:rRNA (guanine-N7-)-methyltransferase activity"/>
    <property type="evidence" value="ECO:0007669"/>
    <property type="project" value="UniProtKB-UniRule"/>
</dbReference>
<dbReference type="Gene3D" id="3.40.50.150">
    <property type="entry name" value="Vaccinia Virus protein VP39"/>
    <property type="match status" value="1"/>
</dbReference>
<accession>A0A7W7WPV4</accession>
<sequence>MTNESAADAVFGPGGTPPGPSAVPSQVVPLPPELTQAARTLFGERLPLAERYAELLATDGVVRGLIGPREAPRIWERHLINCAAVAELLPPDCSVVDVGSGAGLPGLVLAVARPDLSVTLIEPLARRTAFLAEAVALLGLDRSVTVLRARAEEVVSNRAGSGGLPPADVVTARAVAPLDRLAGWCLPLAAVGGRLLALKGASAADEVTEHHAAVERLGGGPASVRRCGVGVIDPPTTVVEIVRERAVEAPKGKATRGKTAKTPQRETRSTRAERRSGPPPGSAFGGNRGGRSQPQR</sequence>
<proteinExistence type="inferred from homology"/>
<feature type="binding site" evidence="6">
    <location>
        <position position="99"/>
    </location>
    <ligand>
        <name>S-adenosyl-L-methionine</name>
        <dbReference type="ChEBI" id="CHEBI:59789"/>
    </ligand>
</feature>
<comment type="function">
    <text evidence="6">Specifically methylates the N7 position of a guanine in 16S rRNA.</text>
</comment>
<feature type="region of interest" description="Disordered" evidence="7">
    <location>
        <begin position="1"/>
        <end position="24"/>
    </location>
</feature>
<comment type="caution">
    <text evidence="8">The sequence shown here is derived from an EMBL/GenBank/DDBJ whole genome shotgun (WGS) entry which is preliminary data.</text>
</comment>
<dbReference type="InterPro" id="IPR003682">
    <property type="entry name" value="rRNA_ssu_MeTfrase_G"/>
</dbReference>
<name>A0A7W7WPV4_9ACTN</name>
<comment type="similarity">
    <text evidence="6">Belongs to the methyltransferase superfamily. RNA methyltransferase RsmG family.</text>
</comment>
<organism evidence="8 9">
    <name type="scientific">Micromonospora polyrhachis</name>
    <dbReference type="NCBI Taxonomy" id="1282883"/>
    <lineage>
        <taxon>Bacteria</taxon>
        <taxon>Bacillati</taxon>
        <taxon>Actinomycetota</taxon>
        <taxon>Actinomycetes</taxon>
        <taxon>Micromonosporales</taxon>
        <taxon>Micromonosporaceae</taxon>
        <taxon>Micromonospora</taxon>
    </lineage>
</organism>
<evidence type="ECO:0000313" key="9">
    <source>
        <dbReference type="Proteomes" id="UP000578819"/>
    </source>
</evidence>
<protein>
    <recommendedName>
        <fullName evidence="6">Ribosomal RNA small subunit methyltransferase G</fullName>
        <ecNumber evidence="6">2.1.1.-</ecNumber>
    </recommendedName>
    <alternativeName>
        <fullName evidence="6">16S rRNA 7-methylguanosine methyltransferase</fullName>
        <shortName evidence="6">16S rRNA m7G methyltransferase</shortName>
    </alternativeName>
</protein>
<evidence type="ECO:0000256" key="6">
    <source>
        <dbReference type="HAMAP-Rule" id="MF_00074"/>
    </source>
</evidence>
<keyword evidence="4 6" id="KW-0808">Transferase</keyword>
<dbReference type="SUPFAM" id="SSF53335">
    <property type="entry name" value="S-adenosyl-L-methionine-dependent methyltransferases"/>
    <property type="match status" value="1"/>
</dbReference>
<dbReference type="RefSeq" id="WP_184535113.1">
    <property type="nucleotide sequence ID" value="NZ_JACHJW010000001.1"/>
</dbReference>
<feature type="compositionally biased region" description="Basic and acidic residues" evidence="7">
    <location>
        <begin position="263"/>
        <end position="276"/>
    </location>
</feature>
<feature type="binding site" evidence="6">
    <location>
        <position position="173"/>
    </location>
    <ligand>
        <name>S-adenosyl-L-methionine</name>
        <dbReference type="ChEBI" id="CHEBI:59789"/>
    </ligand>
</feature>